<organism evidence="2 3">
    <name type="scientific">Diplodia intermedia</name>
    <dbReference type="NCBI Taxonomy" id="856260"/>
    <lineage>
        <taxon>Eukaryota</taxon>
        <taxon>Fungi</taxon>
        <taxon>Dikarya</taxon>
        <taxon>Ascomycota</taxon>
        <taxon>Pezizomycotina</taxon>
        <taxon>Dothideomycetes</taxon>
        <taxon>Dothideomycetes incertae sedis</taxon>
        <taxon>Botryosphaeriales</taxon>
        <taxon>Botryosphaeriaceae</taxon>
        <taxon>Diplodia</taxon>
    </lineage>
</organism>
<dbReference type="InterPro" id="IPR036397">
    <property type="entry name" value="RNaseH_sf"/>
</dbReference>
<feature type="region of interest" description="Disordered" evidence="1">
    <location>
        <begin position="239"/>
        <end position="267"/>
    </location>
</feature>
<dbReference type="Gene3D" id="3.30.420.10">
    <property type="entry name" value="Ribonuclease H-like superfamily/Ribonuclease H"/>
    <property type="match status" value="1"/>
</dbReference>
<proteinExistence type="predicted"/>
<evidence type="ECO:0008006" key="4">
    <source>
        <dbReference type="Google" id="ProtNLM"/>
    </source>
</evidence>
<reference evidence="2 3" key="1">
    <citation type="journal article" date="2023" name="Plant Dis.">
        <title>First Report of Diplodia intermedia Causing Canker and Dieback Diseases on Apple Trees in Canada.</title>
        <authorList>
            <person name="Ellouze W."/>
            <person name="Ilyukhin E."/>
            <person name="Sulman M."/>
            <person name="Ali S."/>
        </authorList>
    </citation>
    <scope>NUCLEOTIDE SEQUENCE [LARGE SCALE GENOMIC DNA]</scope>
    <source>
        <strain evidence="2 3">M45-28</strain>
    </source>
</reference>
<name>A0ABR3U1B0_9PEZI</name>
<feature type="compositionally biased region" description="Basic and acidic residues" evidence="1">
    <location>
        <begin position="239"/>
        <end position="249"/>
    </location>
</feature>
<dbReference type="EMBL" id="JAKEKT020000006">
    <property type="protein sequence ID" value="KAL1649443.1"/>
    <property type="molecule type" value="Genomic_DNA"/>
</dbReference>
<evidence type="ECO:0000313" key="2">
    <source>
        <dbReference type="EMBL" id="KAL1649443.1"/>
    </source>
</evidence>
<gene>
    <name evidence="2" type="ORF">SLS58_001498</name>
</gene>
<evidence type="ECO:0000313" key="3">
    <source>
        <dbReference type="Proteomes" id="UP001521184"/>
    </source>
</evidence>
<evidence type="ECO:0000256" key="1">
    <source>
        <dbReference type="SAM" id="MobiDB-lite"/>
    </source>
</evidence>
<comment type="caution">
    <text evidence="2">The sequence shown here is derived from an EMBL/GenBank/DDBJ whole genome shotgun (WGS) entry which is preliminary data.</text>
</comment>
<dbReference type="InterPro" id="IPR012337">
    <property type="entry name" value="RNaseH-like_sf"/>
</dbReference>
<dbReference type="SUPFAM" id="SSF53098">
    <property type="entry name" value="Ribonuclease H-like"/>
    <property type="match status" value="1"/>
</dbReference>
<keyword evidence="3" id="KW-1185">Reference proteome</keyword>
<accession>A0ABR3U1B0</accession>
<protein>
    <recommendedName>
        <fullName evidence="4">RNase H type-1 domain-containing protein</fullName>
    </recommendedName>
</protein>
<sequence>MSSIFRSLPRLVPDHLDMYDESQWIRVQGSIQTLPHSQAIAYAEPYSSEQEFRGVYALFTDGAGSRPINEQGSQYTSASVVWRNKTNPKVWEKHGFSLPHNGKSGRAEIWAIYKALHLAYEEVRDVDQDRYSFHTIKIFTDYRSFLHKLKKLKEQDCRLLRWRDELINELLWLDGVLAACGITVEYHWVPSKSVEGNLVADAVARRFRPDVMYPARYPPPPSDVFLGIDRAVRRNRRIEYEESSRRQDEWYEDEEEKNRRAAYPPSP</sequence>
<dbReference type="Proteomes" id="UP001521184">
    <property type="component" value="Unassembled WGS sequence"/>
</dbReference>